<feature type="binding site" evidence="11 12">
    <location>
        <begin position="463"/>
        <end position="465"/>
    </location>
    <ligand>
        <name>L-methionine</name>
        <dbReference type="ChEBI" id="CHEBI:57844"/>
    </ligand>
</feature>
<feature type="binding site" evidence="11">
    <location>
        <position position="697"/>
    </location>
    <ligand>
        <name>Zn(2+)</name>
        <dbReference type="ChEBI" id="CHEBI:29105"/>
        <note>catalytic</note>
    </ligand>
</feature>
<feature type="binding site" evidence="13">
    <location>
        <position position="758"/>
    </location>
    <ligand>
        <name>Zn(2+)</name>
        <dbReference type="ChEBI" id="CHEBI:29105"/>
        <label>1</label>
        <note>catalytic</note>
    </ligand>
</feature>
<feature type="active site" description="Proton donor" evidence="11 14">
    <location>
        <position position="726"/>
    </location>
</feature>
<dbReference type="UniPathway" id="UPA00051">
    <property type="reaction ID" value="UER00082"/>
</dbReference>
<evidence type="ECO:0000256" key="14">
    <source>
        <dbReference type="PIRSR" id="PIRSR000382-3"/>
    </source>
</evidence>
<dbReference type="Gene3D" id="3.20.20.210">
    <property type="match status" value="2"/>
</dbReference>
<dbReference type="EMBL" id="AP012204">
    <property type="protein sequence ID" value="BAK35460.1"/>
    <property type="molecule type" value="Genomic_DNA"/>
</dbReference>
<feature type="binding site" evidence="11 12">
    <location>
        <position position="631"/>
    </location>
    <ligand>
        <name>L-methionine</name>
        <dbReference type="ChEBI" id="CHEBI:57844"/>
    </ligand>
</feature>
<keyword evidence="4 11" id="KW-0489">Methyltransferase</keyword>
<dbReference type="KEGG" id="mph:MLP_24460"/>
<feature type="binding site" evidence="11 12">
    <location>
        <position position="631"/>
    </location>
    <ligand>
        <name>L-homocysteine</name>
        <dbReference type="ChEBI" id="CHEBI:58199"/>
    </ligand>
</feature>
<feature type="binding site" evidence="12">
    <location>
        <position position="143"/>
    </location>
    <ligand>
        <name>5-methyltetrahydropteroyltri-L-glutamate</name>
        <dbReference type="ChEBI" id="CHEBI:58207"/>
    </ligand>
</feature>
<dbReference type="HOGENOM" id="CLU_013175_0_0_11"/>
<evidence type="ECO:0000256" key="7">
    <source>
        <dbReference type="ARBA" id="ARBA00022723"/>
    </source>
</evidence>
<evidence type="ECO:0000313" key="17">
    <source>
        <dbReference type="EMBL" id="BAK35460.1"/>
    </source>
</evidence>
<keyword evidence="6 11" id="KW-0808">Transferase</keyword>
<keyword evidence="5 11" id="KW-0028">Amino-acid biosynthesis</keyword>
<dbReference type="Proteomes" id="UP000007947">
    <property type="component" value="Chromosome"/>
</dbReference>
<dbReference type="SUPFAM" id="SSF51726">
    <property type="entry name" value="UROD/MetE-like"/>
    <property type="match status" value="2"/>
</dbReference>
<dbReference type="eggNOG" id="COG0620">
    <property type="taxonomic scope" value="Bacteria"/>
</dbReference>
<feature type="domain" description="Cobalamin-independent methionine synthase MetE N-terminal" evidence="16">
    <location>
        <begin position="21"/>
        <end position="335"/>
    </location>
</feature>
<dbReference type="GO" id="GO:0032259">
    <property type="term" value="P:methylation"/>
    <property type="evidence" value="ECO:0007669"/>
    <property type="project" value="UniProtKB-KW"/>
</dbReference>
<dbReference type="RefSeq" id="WP_013863330.1">
    <property type="nucleotide sequence ID" value="NC_015635.1"/>
</dbReference>
<protein>
    <recommendedName>
        <fullName evidence="11">5-methyltetrahydropteroyltriglutamate--homocysteine methyltransferase</fullName>
        <ecNumber evidence="11">2.1.1.14</ecNumber>
    </recommendedName>
    <alternativeName>
        <fullName evidence="11">Cobalamin-independent methionine synthase</fullName>
    </alternativeName>
    <alternativeName>
        <fullName evidence="11">Methionine synthase, vitamin-B12 independent isozyme</fullName>
    </alternativeName>
</protein>
<reference evidence="17 18" key="1">
    <citation type="submission" date="2011-05" db="EMBL/GenBank/DDBJ databases">
        <title>Whole genome sequence of Microlunatus phosphovorus NM-1.</title>
        <authorList>
            <person name="Hosoyama A."/>
            <person name="Sasaki K."/>
            <person name="Harada T."/>
            <person name="Igarashi R."/>
            <person name="Kawakoshi A."/>
            <person name="Sasagawa M."/>
            <person name="Fukada J."/>
            <person name="Nakamura S."/>
            <person name="Katano Y."/>
            <person name="Hanada S."/>
            <person name="Kamagata Y."/>
            <person name="Nakamura N."/>
            <person name="Yamazaki S."/>
            <person name="Fujita N."/>
        </authorList>
    </citation>
    <scope>NUCLEOTIDE SEQUENCE [LARGE SCALE GENOMIC DNA]</scope>
    <source>
        <strain evidence="18">ATCC 700054 / DSM 10555 / JCM 9379 / NBRC 101784 / NCIMB 13414 / VKM Ac-1990 / NM-1</strain>
    </source>
</reference>
<feature type="binding site" evidence="11 12">
    <location>
        <begin position="463"/>
        <end position="465"/>
    </location>
    <ligand>
        <name>L-homocysteine</name>
        <dbReference type="ChEBI" id="CHEBI:58199"/>
    </ligand>
</feature>
<dbReference type="STRING" id="1032480.MLP_24460"/>
<dbReference type="Pfam" id="PF08267">
    <property type="entry name" value="Meth_synt_1"/>
    <property type="match status" value="1"/>
</dbReference>
<dbReference type="AlphaFoldDB" id="F5XFQ3"/>
<gene>
    <name evidence="11 17" type="primary">metE</name>
    <name evidence="17" type="ordered locus">MLP_24460</name>
</gene>
<dbReference type="InterPro" id="IPR013215">
    <property type="entry name" value="Cbl-indep_Met_Synth_N"/>
</dbReference>
<evidence type="ECO:0000256" key="11">
    <source>
        <dbReference type="HAMAP-Rule" id="MF_00172"/>
    </source>
</evidence>
<evidence type="ECO:0000313" key="18">
    <source>
        <dbReference type="Proteomes" id="UP000007947"/>
    </source>
</evidence>
<feature type="binding site" evidence="11">
    <location>
        <position position="637"/>
    </location>
    <ligand>
        <name>5-methyltetrahydropteroyltri-L-glutamate</name>
        <dbReference type="ChEBI" id="CHEBI:58207"/>
    </ligand>
</feature>
<dbReference type="CDD" id="cd03312">
    <property type="entry name" value="CIMS_N_terminal_like"/>
    <property type="match status" value="1"/>
</dbReference>
<feature type="binding site" evidence="11">
    <location>
        <position position="138"/>
    </location>
    <ligand>
        <name>5-methyltetrahydropteroyltri-L-glutamate</name>
        <dbReference type="ChEBI" id="CHEBI:58207"/>
    </ligand>
</feature>
<accession>F5XFQ3</accession>
<feature type="binding site" evidence="11 12">
    <location>
        <position position="593"/>
    </location>
    <ligand>
        <name>5-methyltetrahydropteroyltri-L-glutamate</name>
        <dbReference type="ChEBI" id="CHEBI:58207"/>
    </ligand>
</feature>
<feature type="binding site" evidence="13">
    <location>
        <position position="675"/>
    </location>
    <ligand>
        <name>Zn(2+)</name>
        <dbReference type="ChEBI" id="CHEBI:29105"/>
        <label>1</label>
        <note>catalytic</note>
    </ligand>
</feature>
<feature type="binding site" evidence="12">
    <location>
        <position position="35"/>
    </location>
    <ligand>
        <name>5-methyltetrahydropteroyltri-L-glutamate</name>
        <dbReference type="ChEBI" id="CHEBI:58207"/>
    </ligand>
</feature>
<keyword evidence="8 11" id="KW-0677">Repeat</keyword>
<dbReference type="GO" id="GO:0009086">
    <property type="term" value="P:methionine biosynthetic process"/>
    <property type="evidence" value="ECO:0007669"/>
    <property type="project" value="UniProtKB-UniRule"/>
</dbReference>
<evidence type="ECO:0000256" key="8">
    <source>
        <dbReference type="ARBA" id="ARBA00022737"/>
    </source>
</evidence>
<evidence type="ECO:0000256" key="5">
    <source>
        <dbReference type="ARBA" id="ARBA00022605"/>
    </source>
</evidence>
<evidence type="ECO:0000256" key="1">
    <source>
        <dbReference type="ARBA" id="ARBA00002777"/>
    </source>
</evidence>
<feature type="binding site" evidence="11">
    <location>
        <position position="673"/>
    </location>
    <ligand>
        <name>Zn(2+)</name>
        <dbReference type="ChEBI" id="CHEBI:29105"/>
        <note>catalytic</note>
    </ligand>
</feature>
<evidence type="ECO:0000259" key="16">
    <source>
        <dbReference type="Pfam" id="PF08267"/>
    </source>
</evidence>
<evidence type="ECO:0000256" key="6">
    <source>
        <dbReference type="ARBA" id="ARBA00022679"/>
    </source>
</evidence>
<dbReference type="Pfam" id="PF01717">
    <property type="entry name" value="Meth_synt_2"/>
    <property type="match status" value="1"/>
</dbReference>
<evidence type="ECO:0000259" key="15">
    <source>
        <dbReference type="Pfam" id="PF01717"/>
    </source>
</evidence>
<feature type="binding site" evidence="11">
    <location>
        <position position="758"/>
    </location>
    <ligand>
        <name>Zn(2+)</name>
        <dbReference type="ChEBI" id="CHEBI:29105"/>
        <note>catalytic</note>
    </ligand>
</feature>
<comment type="catalytic activity">
    <reaction evidence="11">
        <text>5-methyltetrahydropteroyltri-L-glutamate + L-homocysteine = tetrahydropteroyltri-L-glutamate + L-methionine</text>
        <dbReference type="Rhea" id="RHEA:21196"/>
        <dbReference type="ChEBI" id="CHEBI:57844"/>
        <dbReference type="ChEBI" id="CHEBI:58140"/>
        <dbReference type="ChEBI" id="CHEBI:58199"/>
        <dbReference type="ChEBI" id="CHEBI:58207"/>
        <dbReference type="EC" id="2.1.1.14"/>
    </reaction>
</comment>
<feature type="binding site" evidence="13">
    <location>
        <position position="673"/>
    </location>
    <ligand>
        <name>Zn(2+)</name>
        <dbReference type="ChEBI" id="CHEBI:29105"/>
        <label>1</label>
        <note>catalytic</note>
    </ligand>
</feature>
<evidence type="ECO:0000256" key="9">
    <source>
        <dbReference type="ARBA" id="ARBA00022833"/>
    </source>
</evidence>
<feature type="binding site" evidence="11 12">
    <location>
        <begin position="547"/>
        <end position="548"/>
    </location>
    <ligand>
        <name>5-methyltetrahydropteroyltri-L-glutamate</name>
        <dbReference type="ChEBI" id="CHEBI:58207"/>
    </ligand>
</feature>
<comment type="function">
    <text evidence="1 11">Catalyzes the transfer of a methyl group from 5-methyltetrahydrofolate to homocysteine resulting in methionine formation.</text>
</comment>
<feature type="binding site" evidence="11">
    <location>
        <position position="516"/>
    </location>
    <ligand>
        <name>L-homocysteine</name>
        <dbReference type="ChEBI" id="CHEBI:58199"/>
    </ligand>
</feature>
<dbReference type="PIRSF" id="PIRSF000382">
    <property type="entry name" value="MeTrfase_B12_ind"/>
    <property type="match status" value="1"/>
</dbReference>
<evidence type="ECO:0000256" key="4">
    <source>
        <dbReference type="ARBA" id="ARBA00022603"/>
    </source>
</evidence>
<keyword evidence="18" id="KW-1185">Reference proteome</keyword>
<evidence type="ECO:0000256" key="2">
    <source>
        <dbReference type="ARBA" id="ARBA00004681"/>
    </source>
</evidence>
<evidence type="ECO:0000256" key="13">
    <source>
        <dbReference type="PIRSR" id="PIRSR000382-2"/>
    </source>
</evidence>
<keyword evidence="7 11" id="KW-0479">Metal-binding</keyword>
<organism evidence="17 18">
    <name type="scientific">Microlunatus phosphovorus (strain ATCC 700054 / DSM 10555 / JCM 9379 / NBRC 101784 / NCIMB 13414 / VKM Ac-1990 / NM-1)</name>
    <dbReference type="NCBI Taxonomy" id="1032480"/>
    <lineage>
        <taxon>Bacteria</taxon>
        <taxon>Bacillati</taxon>
        <taxon>Actinomycetota</taxon>
        <taxon>Actinomycetes</taxon>
        <taxon>Propionibacteriales</taxon>
        <taxon>Propionibacteriaceae</taxon>
        <taxon>Microlunatus</taxon>
    </lineage>
</organism>
<feature type="binding site" evidence="11">
    <location>
        <position position="675"/>
    </location>
    <ligand>
        <name>Zn(2+)</name>
        <dbReference type="ChEBI" id="CHEBI:29105"/>
        <note>catalytic</note>
    </ligand>
</feature>
<evidence type="ECO:0000256" key="3">
    <source>
        <dbReference type="ARBA" id="ARBA00009553"/>
    </source>
</evidence>
<dbReference type="EC" id="2.1.1.14" evidence="11"/>
<feature type="binding site" evidence="11">
    <location>
        <begin position="32"/>
        <end position="35"/>
    </location>
    <ligand>
        <name>5-methyltetrahydropteroyltri-L-glutamate</name>
        <dbReference type="ChEBI" id="CHEBI:58207"/>
    </ligand>
</feature>
<dbReference type="InterPro" id="IPR038071">
    <property type="entry name" value="UROD/MetE-like_sf"/>
</dbReference>
<dbReference type="CDD" id="cd03311">
    <property type="entry name" value="CIMS_C_terminal_like"/>
    <property type="match status" value="1"/>
</dbReference>
<dbReference type="InterPro" id="IPR002629">
    <property type="entry name" value="Met_Synth_C/arc"/>
</dbReference>
<keyword evidence="10 11" id="KW-0486">Methionine biosynthesis</keyword>
<name>F5XFQ3_MICPN</name>
<keyword evidence="9 11" id="KW-0862">Zinc</keyword>
<comment type="similarity">
    <text evidence="3 11">Belongs to the vitamin-B12 independent methionine synthase family.</text>
</comment>
<dbReference type="NCBIfam" id="TIGR01371">
    <property type="entry name" value="met_syn_B12ind"/>
    <property type="match status" value="1"/>
</dbReference>
<feature type="binding site" evidence="13">
    <location>
        <position position="697"/>
    </location>
    <ligand>
        <name>Zn(2+)</name>
        <dbReference type="ChEBI" id="CHEBI:29105"/>
        <label>1</label>
        <note>catalytic</note>
    </ligand>
</feature>
<dbReference type="PANTHER" id="PTHR30519">
    <property type="entry name" value="5-METHYLTETRAHYDROPTEROYLTRIGLUTAMATE--HOMOCYSTEINE METHYLTRANSFERASE"/>
    <property type="match status" value="1"/>
</dbReference>
<dbReference type="InterPro" id="IPR006276">
    <property type="entry name" value="Cobalamin-indep_Met_synthase"/>
</dbReference>
<comment type="pathway">
    <text evidence="2 11">Amino-acid biosynthesis; L-methionine biosynthesis via de novo pathway; L-methionine from L-homocysteine (MetE route): step 1/1.</text>
</comment>
<dbReference type="NCBIfam" id="NF003556">
    <property type="entry name" value="PRK05222.1"/>
    <property type="match status" value="1"/>
</dbReference>
<feature type="binding site" evidence="11 12">
    <location>
        <position position="516"/>
    </location>
    <ligand>
        <name>L-methionine</name>
        <dbReference type="ChEBI" id="CHEBI:57844"/>
    </ligand>
</feature>
<sequence>MTTTHPSPLLSRSAGRTVLATAYGYPRQGRDRELKRGQERYWRGDTSIDELLTIATQVRAQRLETLTSAGLDELPVGDFSLYDHVLDTAWLVGAIPPRFDRAVPDADPASTHTAEGGWQRYFAMARGTGDEPPLEMTKWFDTNYHYLVPELSGSATFRLDPSKLLAEVAEAQRYGRPVRPVIVGPVTFLSLAKSVDGDDFDPLALLDRLLPVYAELLTQLADAGIAWVQLDEPIAVTDLSPAQLQYLARAYATLTAVERRPKILVGSYFGHLGEAAATLVDAGIDGLGVELTRDTASATVAELAVLPRLRELRVIAGLVDGRNVWRTDLAAALATGGTLLGLADQVDVAPSCSLLHVPHDASRENDLDPEVAAWLAFADQKLAEVVTLARGLSSGTEAIAAELEANQAVLAQRAASSITRNRAVRDRAAAVSADDLRRRSAYPERARRQHERLALPALPTTTIGSFPQTAEIRRARAAYRAGNLASEDYQAAMRTEIDRVIALQTEIGVDLLVHGEAERNDMVQYFAEQLDGIVTTEYGWVQSYGSRCVRPPIIAGDITRPAPMTVEWTSYAQSRTTRPMKGMLTGPVTMLAWSFVRDDLPVAETARQMALALRDEVNDLEAAGVAAIQVDEPALRETLPLRTGDRPDYLRWAVDAFRLSTAGVTDETQIHTHMCYAEFGDILQAIIELDADVISLEAARSRMEVVGELAEAGYPREVGPGVWDIHAPRVPSTEEILGSVRLACAQLPAQRIWINPDCGLKTRGYAEVEPALRHLVAAAQQLRTEMVG</sequence>
<dbReference type="HAMAP" id="MF_00172">
    <property type="entry name" value="Meth_synth"/>
    <property type="match status" value="1"/>
</dbReference>
<dbReference type="GO" id="GO:0008270">
    <property type="term" value="F:zinc ion binding"/>
    <property type="evidence" value="ECO:0007669"/>
    <property type="project" value="InterPro"/>
</dbReference>
<feature type="domain" description="Cobalamin-independent methionine synthase MetE C-terminal/archaeal" evidence="15">
    <location>
        <begin position="458"/>
        <end position="780"/>
    </location>
</feature>
<dbReference type="GO" id="GO:0003871">
    <property type="term" value="F:5-methyltetrahydropteroyltriglutamate-homocysteine S-methyltransferase activity"/>
    <property type="evidence" value="ECO:0007669"/>
    <property type="project" value="UniProtKB-UniRule"/>
</dbReference>
<comment type="cofactor">
    <cofactor evidence="11">
        <name>Zn(2+)</name>
        <dbReference type="ChEBI" id="CHEBI:29105"/>
    </cofactor>
    <text evidence="11">Binds 1 zinc ion per subunit.</text>
</comment>
<proteinExistence type="inferred from homology"/>
<evidence type="ECO:0000256" key="10">
    <source>
        <dbReference type="ARBA" id="ARBA00023167"/>
    </source>
</evidence>
<comment type="cofactor">
    <cofactor evidence="13">
        <name>Zn(2+)</name>
        <dbReference type="ChEBI" id="CHEBI:29105"/>
    </cofactor>
    <text evidence="13">Binds 2 Zn(2+) ions per subunit.</text>
</comment>
<evidence type="ECO:0000256" key="12">
    <source>
        <dbReference type="PIRSR" id="PIRSR000382-1"/>
    </source>
</evidence>